<dbReference type="Pfam" id="PF13829">
    <property type="entry name" value="DUF4191"/>
    <property type="match status" value="1"/>
</dbReference>
<dbReference type="InterPro" id="IPR025445">
    <property type="entry name" value="DUF4191"/>
</dbReference>
<evidence type="ECO:0000256" key="1">
    <source>
        <dbReference type="SAM" id="MobiDB-lite"/>
    </source>
</evidence>
<keyword evidence="2" id="KW-0812">Transmembrane</keyword>
<dbReference type="AlphaFoldDB" id="A0A3A3YYW3"/>
<feature type="region of interest" description="Disordered" evidence="1">
    <location>
        <begin position="206"/>
        <end position="228"/>
    </location>
</feature>
<evidence type="ECO:0000256" key="2">
    <source>
        <dbReference type="SAM" id="Phobius"/>
    </source>
</evidence>
<gene>
    <name evidence="3" type="ORF">D5H78_06755</name>
</gene>
<evidence type="ECO:0000313" key="4">
    <source>
        <dbReference type="Proteomes" id="UP000265614"/>
    </source>
</evidence>
<dbReference type="RefSeq" id="WP_119949657.1">
    <property type="nucleotide sequence ID" value="NZ_QZEZ01000002.1"/>
</dbReference>
<dbReference type="OrthoDB" id="8479889at2"/>
<keyword evidence="4" id="KW-1185">Reference proteome</keyword>
<feature type="transmembrane region" description="Helical" evidence="2">
    <location>
        <begin position="57"/>
        <end position="76"/>
    </location>
</feature>
<dbReference type="Proteomes" id="UP000265614">
    <property type="component" value="Unassembled WGS sequence"/>
</dbReference>
<evidence type="ECO:0000313" key="3">
    <source>
        <dbReference type="EMBL" id="RJK96941.1"/>
    </source>
</evidence>
<name>A0A3A3YYW3_9ACTN</name>
<reference evidence="3 4" key="1">
    <citation type="submission" date="2018-09" db="EMBL/GenBank/DDBJ databases">
        <title>YIM 75000 draft genome.</title>
        <authorList>
            <person name="Tang S."/>
            <person name="Feng Y."/>
        </authorList>
    </citation>
    <scope>NUCLEOTIDE SEQUENCE [LARGE SCALE GENOMIC DNA]</scope>
    <source>
        <strain evidence="3 4">YIM 75000</strain>
    </source>
</reference>
<accession>A0A3A3YYW3</accession>
<keyword evidence="2" id="KW-0472">Membrane</keyword>
<comment type="caution">
    <text evidence="3">The sequence shown here is derived from an EMBL/GenBank/DDBJ whole genome shotgun (WGS) entry which is preliminary data.</text>
</comment>
<proteinExistence type="predicted"/>
<dbReference type="EMBL" id="QZEZ01000002">
    <property type="protein sequence ID" value="RJK96941.1"/>
    <property type="molecule type" value="Genomic_DNA"/>
</dbReference>
<feature type="transmembrane region" description="Helical" evidence="2">
    <location>
        <begin position="31"/>
        <end position="51"/>
    </location>
</feature>
<organism evidence="3 4">
    <name type="scientific">Vallicoccus soli</name>
    <dbReference type="NCBI Taxonomy" id="2339232"/>
    <lineage>
        <taxon>Bacteria</taxon>
        <taxon>Bacillati</taxon>
        <taxon>Actinomycetota</taxon>
        <taxon>Actinomycetes</taxon>
        <taxon>Motilibacterales</taxon>
        <taxon>Vallicoccaceae</taxon>
        <taxon>Vallicoccus</taxon>
    </lineage>
</organism>
<keyword evidence="2" id="KW-1133">Transmembrane helix</keyword>
<protein>
    <submittedName>
        <fullName evidence="3">DUF4191 domain-containing protein</fullName>
    </submittedName>
</protein>
<sequence length="228" mass="24424">MARKQRDPSKQGRIAQIRATYRMTRKVDPRVGLVSGAWGLGVFAVLLALGFLVGHPVYLGVLGVLCGFLAWTIVFGRRAERAAYAQIEGQKGAALAVLQTLKRGWYVTPAVAVTRSQDVVHRAVGAPGIVLVGEGAPGRLGGLMAQERKRLGRVVPDVSVHELVVGDGEGQVALGKLNRTVQKMPRTLRGPQIDETQRRLKAMGAAAVPLPKGPLPKGARLPRGPQMR</sequence>